<evidence type="ECO:0000313" key="13">
    <source>
        <dbReference type="Proteomes" id="UP001231518"/>
    </source>
</evidence>
<dbReference type="InterPro" id="IPR048945">
    <property type="entry name" value="RASSF8/10_RA"/>
</dbReference>
<evidence type="ECO:0000256" key="9">
    <source>
        <dbReference type="SAM" id="Coils"/>
    </source>
</evidence>
<feature type="coiled-coil region" evidence="9">
    <location>
        <begin position="160"/>
        <end position="232"/>
    </location>
</feature>
<feature type="repeat" description="ANK" evidence="7">
    <location>
        <begin position="900"/>
        <end position="932"/>
    </location>
</feature>
<keyword evidence="5 7" id="KW-0040">ANK repeat</keyword>
<reference evidence="12" key="1">
    <citation type="submission" date="2023-03" db="EMBL/GenBank/DDBJ databases">
        <title>Chromosome-level genomes of two armyworms, Mythimna separata and Mythimna loreyi, provide insights into the biosynthesis and reception of sex pheromones.</title>
        <authorList>
            <person name="Zhao H."/>
        </authorList>
    </citation>
    <scope>NUCLEOTIDE SEQUENCE</scope>
    <source>
        <strain evidence="12">BeijingLab</strain>
        <tissue evidence="12">Pupa</tissue>
    </source>
</reference>
<keyword evidence="9" id="KW-0175">Coiled coil</keyword>
<dbReference type="Gene3D" id="3.10.20.90">
    <property type="entry name" value="Phosphatidylinositol 3-kinase Catalytic Subunit, Chain A, domain 1"/>
    <property type="match status" value="1"/>
</dbReference>
<dbReference type="SUPFAM" id="SSF50044">
    <property type="entry name" value="SH3-domain"/>
    <property type="match status" value="1"/>
</dbReference>
<evidence type="ECO:0000256" key="4">
    <source>
        <dbReference type="ARBA" id="ARBA00022737"/>
    </source>
</evidence>
<dbReference type="Pfam" id="PF21712">
    <property type="entry name" value="RASSF8-10_RA"/>
    <property type="match status" value="1"/>
</dbReference>
<evidence type="ECO:0000256" key="5">
    <source>
        <dbReference type="ARBA" id="ARBA00023043"/>
    </source>
</evidence>
<dbReference type="GO" id="GO:0006915">
    <property type="term" value="P:apoptotic process"/>
    <property type="evidence" value="ECO:0007669"/>
    <property type="project" value="UniProtKB-KW"/>
</dbReference>
<dbReference type="Gene3D" id="1.25.40.20">
    <property type="entry name" value="Ankyrin repeat-containing domain"/>
    <property type="match status" value="1"/>
</dbReference>
<name>A0AAD7YLW3_MYTSE</name>
<feature type="region of interest" description="Disordered" evidence="10">
    <location>
        <begin position="565"/>
        <end position="697"/>
    </location>
</feature>
<dbReference type="GO" id="GO:0002039">
    <property type="term" value="F:p53 binding"/>
    <property type="evidence" value="ECO:0007669"/>
    <property type="project" value="InterPro"/>
</dbReference>
<feature type="compositionally biased region" description="Polar residues" evidence="10">
    <location>
        <begin position="578"/>
        <end position="588"/>
    </location>
</feature>
<evidence type="ECO:0000256" key="10">
    <source>
        <dbReference type="SAM" id="MobiDB-lite"/>
    </source>
</evidence>
<protein>
    <recommendedName>
        <fullName evidence="11">SH3 domain-containing protein</fullName>
    </recommendedName>
</protein>
<feature type="compositionally biased region" description="Low complexity" evidence="10">
    <location>
        <begin position="565"/>
        <end position="577"/>
    </location>
</feature>
<dbReference type="PROSITE" id="PS50088">
    <property type="entry name" value="ANK_REPEAT"/>
    <property type="match status" value="2"/>
</dbReference>
<evidence type="ECO:0000256" key="7">
    <source>
        <dbReference type="PROSITE-ProRule" id="PRU00023"/>
    </source>
</evidence>
<feature type="compositionally biased region" description="Polar residues" evidence="10">
    <location>
        <begin position="508"/>
        <end position="520"/>
    </location>
</feature>
<feature type="region of interest" description="Disordered" evidence="10">
    <location>
        <begin position="257"/>
        <end position="278"/>
    </location>
</feature>
<dbReference type="InterPro" id="IPR047163">
    <property type="entry name" value="ASPP1/2"/>
</dbReference>
<evidence type="ECO:0000256" key="2">
    <source>
        <dbReference type="ARBA" id="ARBA00022443"/>
    </source>
</evidence>
<feature type="compositionally biased region" description="Polar residues" evidence="10">
    <location>
        <begin position="309"/>
        <end position="344"/>
    </location>
</feature>
<keyword evidence="13" id="KW-1185">Reference proteome</keyword>
<comment type="subcellular location">
    <subcellularLocation>
        <location evidence="1">Nucleus</location>
    </subcellularLocation>
</comment>
<dbReference type="InterPro" id="IPR036770">
    <property type="entry name" value="Ankyrin_rpt-contain_sf"/>
</dbReference>
<dbReference type="SMART" id="SM00248">
    <property type="entry name" value="ANK"/>
    <property type="match status" value="2"/>
</dbReference>
<feature type="compositionally biased region" description="Polar residues" evidence="10">
    <location>
        <begin position="647"/>
        <end position="663"/>
    </location>
</feature>
<dbReference type="PANTHER" id="PTHR24131">
    <property type="entry name" value="APOPTOSIS-STIMULATING OF P53 PROTEIN"/>
    <property type="match status" value="1"/>
</dbReference>
<keyword evidence="4" id="KW-0677">Repeat</keyword>
<evidence type="ECO:0000256" key="3">
    <source>
        <dbReference type="ARBA" id="ARBA00022703"/>
    </source>
</evidence>
<feature type="compositionally biased region" description="Low complexity" evidence="10">
    <location>
        <begin position="599"/>
        <end position="610"/>
    </location>
</feature>
<feature type="region of interest" description="Disordered" evidence="10">
    <location>
        <begin position="498"/>
        <end position="533"/>
    </location>
</feature>
<sequence length="1035" mass="115747">MIPMIVRVWCESGAGWAPTHVPVTPHTNCRDVLECCREPGDEPCLLFSVHPQHGVHVLRDTELPLEVASALGPDVQFVLKYIDETGSTDKSNGMKEPGSPEELLGEGVELTLGELRAMALRQQQQIDTQHQLLCAKEQRLRYLKQQEARQHQVAVEGERLRRLRERVEAQELKLRRLRALRGQLDRNKQANIALTSDLESIRALFNEKEKELSVAVAKVEELTRQLEELRRGRVQPAPPSAHELDKLRRELMYRNKLNEQQNGRLSAQRAALGARQEEMRSIDRRVSELQARLLRKRALNRQLAAAHRQPQQQRSTNPTPLQQLPSYSAGNTGVNSQPKNQQARGNVAAVEPYNHVPHAQSVSHNANFQAMKQNVLQNNVPLKQHTQSDNIQSHLTQEAHYLQQKQMINPLFNGYTHSQGLQENQYQGQYPNKHENFSHVQQGIGNAYDQKPMHDQNKYMDYLKQPQYSPNSTSSSNSNQTNKDLKINEQEFLPEFAASKSDPKYQTLPYNTKFPQSTNGKLKPEVNGKNNENQDAKNAINVNHMTVHSTPLSVVNKSLATPLSQTETTYQQENTYQLQKSDSSSRCNQEGKENHAYPQSRLSQSNNQSNEASKGSGKSQQVLKGSSPSLGSSTTSASSSIGFGTPPRQSVNTDVGYNQSSDITPMPTIPLPTDLSNDSEQQSQKESVSSTSSNEMIIKARPLTIRKPPMSEQPKLRNISNAKNGISVSINRRIEMPPAFLFPEMDHLVDSMPNENGLKEKKQKDEVDRALNNNNISISQEDSKDIVVSDITEQISSVDLNGQDSQGTENVLRRKKGNLKQGGKAPLARRVSFDPLALLLDASLEGELELVKKTATQVQNASAANDEGITALHNAICAGHFEIVKFLVELGCDVNAQDSDGWTPLHCAASCNNLAMVRFLVDNGACIFATTLSDHETAAEKCEEDEEGFDGCSEYLYSVQEKLGIMNNGLVYAVFSYSAARSDELSFETGARLQVLRKGDDSEREWWWCRHEPGAEGYVPRNLLGLYPRVTTQQD</sequence>
<dbReference type="AlphaFoldDB" id="A0AAD7YLW3"/>
<evidence type="ECO:0000313" key="12">
    <source>
        <dbReference type="EMBL" id="KAJ8720215.1"/>
    </source>
</evidence>
<proteinExistence type="predicted"/>
<feature type="compositionally biased region" description="Polar residues" evidence="10">
    <location>
        <begin position="611"/>
        <end position="624"/>
    </location>
</feature>
<accession>A0AAD7YLW3</accession>
<feature type="domain" description="SH3" evidence="11">
    <location>
        <begin position="966"/>
        <end position="1029"/>
    </location>
</feature>
<organism evidence="12 13">
    <name type="scientific">Mythimna separata</name>
    <name type="common">Oriental armyworm</name>
    <name type="synonym">Pseudaletia separata</name>
    <dbReference type="NCBI Taxonomy" id="271217"/>
    <lineage>
        <taxon>Eukaryota</taxon>
        <taxon>Metazoa</taxon>
        <taxon>Ecdysozoa</taxon>
        <taxon>Arthropoda</taxon>
        <taxon>Hexapoda</taxon>
        <taxon>Insecta</taxon>
        <taxon>Pterygota</taxon>
        <taxon>Neoptera</taxon>
        <taxon>Endopterygota</taxon>
        <taxon>Lepidoptera</taxon>
        <taxon>Glossata</taxon>
        <taxon>Ditrysia</taxon>
        <taxon>Noctuoidea</taxon>
        <taxon>Noctuidae</taxon>
        <taxon>Noctuinae</taxon>
        <taxon>Hadenini</taxon>
        <taxon>Mythimna</taxon>
    </lineage>
</organism>
<dbReference type="Proteomes" id="UP001231518">
    <property type="component" value="Chromosome 3"/>
</dbReference>
<dbReference type="PROSITE" id="PS50002">
    <property type="entry name" value="SH3"/>
    <property type="match status" value="1"/>
</dbReference>
<evidence type="ECO:0000256" key="8">
    <source>
        <dbReference type="PROSITE-ProRule" id="PRU00192"/>
    </source>
</evidence>
<dbReference type="InterPro" id="IPR036028">
    <property type="entry name" value="SH3-like_dom_sf"/>
</dbReference>
<evidence type="ECO:0000259" key="11">
    <source>
        <dbReference type="PROSITE" id="PS50002"/>
    </source>
</evidence>
<dbReference type="SMART" id="SM00326">
    <property type="entry name" value="SH3"/>
    <property type="match status" value="1"/>
</dbReference>
<dbReference type="Pfam" id="PF00018">
    <property type="entry name" value="SH3_1"/>
    <property type="match status" value="1"/>
</dbReference>
<dbReference type="EMBL" id="JARGEI010000014">
    <property type="protein sequence ID" value="KAJ8720215.1"/>
    <property type="molecule type" value="Genomic_DNA"/>
</dbReference>
<evidence type="ECO:0000256" key="1">
    <source>
        <dbReference type="ARBA" id="ARBA00004123"/>
    </source>
</evidence>
<dbReference type="PROSITE" id="PS50297">
    <property type="entry name" value="ANK_REP_REGION"/>
    <property type="match status" value="2"/>
</dbReference>
<feature type="repeat" description="ANK" evidence="7">
    <location>
        <begin position="867"/>
        <end position="899"/>
    </location>
</feature>
<keyword evidence="2 8" id="KW-0728">SH3 domain</keyword>
<keyword evidence="6" id="KW-0539">Nucleus</keyword>
<dbReference type="GO" id="GO:0042981">
    <property type="term" value="P:regulation of apoptotic process"/>
    <property type="evidence" value="ECO:0007669"/>
    <property type="project" value="InterPro"/>
</dbReference>
<dbReference type="InterPro" id="IPR001452">
    <property type="entry name" value="SH3_domain"/>
</dbReference>
<feature type="region of interest" description="Disordered" evidence="10">
    <location>
        <begin position="302"/>
        <end position="346"/>
    </location>
</feature>
<dbReference type="PANTHER" id="PTHR24131:SF10">
    <property type="entry name" value="ANKYRIN-REPEAT, SH3-DOMAIN, AND PROLINE-RICH-REGION CONTAINING PROTEIN, ISOFORM B"/>
    <property type="match status" value="1"/>
</dbReference>
<evidence type="ECO:0000256" key="6">
    <source>
        <dbReference type="ARBA" id="ARBA00023242"/>
    </source>
</evidence>
<dbReference type="InterPro" id="IPR002110">
    <property type="entry name" value="Ankyrin_rpt"/>
</dbReference>
<dbReference type="Pfam" id="PF12796">
    <property type="entry name" value="Ank_2"/>
    <property type="match status" value="1"/>
</dbReference>
<dbReference type="SUPFAM" id="SSF48403">
    <property type="entry name" value="Ankyrin repeat"/>
    <property type="match status" value="1"/>
</dbReference>
<feature type="compositionally biased region" description="Low complexity" evidence="10">
    <location>
        <begin position="679"/>
        <end position="695"/>
    </location>
</feature>
<dbReference type="GO" id="GO:0005634">
    <property type="term" value="C:nucleus"/>
    <property type="evidence" value="ECO:0007669"/>
    <property type="project" value="UniProtKB-SubCell"/>
</dbReference>
<dbReference type="FunFam" id="1.25.40.20:FF:000008">
    <property type="entry name" value="Apoptosis-stimulating of p53 protein 2 isoform 1"/>
    <property type="match status" value="1"/>
</dbReference>
<feature type="compositionally biased region" description="Low complexity" evidence="10">
    <location>
        <begin position="625"/>
        <end position="645"/>
    </location>
</feature>
<comment type="caution">
    <text evidence="12">The sequence shown here is derived from an EMBL/GenBank/DDBJ whole genome shotgun (WGS) entry which is preliminary data.</text>
</comment>
<gene>
    <name evidence="12" type="ORF">PYW07_012258</name>
</gene>
<keyword evidence="3" id="KW-0053">Apoptosis</keyword>